<dbReference type="AlphaFoldDB" id="A0A2N5N4W7"/>
<dbReference type="SUPFAM" id="SSF46689">
    <property type="entry name" value="Homeodomain-like"/>
    <property type="match status" value="1"/>
</dbReference>
<evidence type="ECO:0008006" key="3">
    <source>
        <dbReference type="Google" id="ProtNLM"/>
    </source>
</evidence>
<organism evidence="1 2">
    <name type="scientific">Paenibacillus pasadenensis</name>
    <dbReference type="NCBI Taxonomy" id="217090"/>
    <lineage>
        <taxon>Bacteria</taxon>
        <taxon>Bacillati</taxon>
        <taxon>Bacillota</taxon>
        <taxon>Bacilli</taxon>
        <taxon>Bacillales</taxon>
        <taxon>Paenibacillaceae</taxon>
        <taxon>Paenibacillus</taxon>
    </lineage>
</organism>
<dbReference type="PANTHER" id="PTHR37812">
    <property type="entry name" value="MU-LIKE PROPHAGE FLUMU PROTEIN C"/>
    <property type="match status" value="1"/>
</dbReference>
<evidence type="ECO:0000313" key="1">
    <source>
        <dbReference type="EMBL" id="PLT45362.1"/>
    </source>
</evidence>
<dbReference type="InterPro" id="IPR049739">
    <property type="entry name" value="YraL-like"/>
</dbReference>
<dbReference type="NCBIfam" id="NF040785">
    <property type="entry name" value="CD3324_fam"/>
    <property type="match status" value="1"/>
</dbReference>
<gene>
    <name evidence="1" type="ORF">B8V81_3793</name>
</gene>
<proteinExistence type="predicted"/>
<dbReference type="EMBL" id="NFEZ01000004">
    <property type="protein sequence ID" value="PLT45362.1"/>
    <property type="molecule type" value="Genomic_DNA"/>
</dbReference>
<protein>
    <recommendedName>
        <fullName evidence="3">Mor transcription activator domain-containing protein</fullName>
    </recommendedName>
</protein>
<dbReference type="InterPro" id="IPR009057">
    <property type="entry name" value="Homeodomain-like_sf"/>
</dbReference>
<keyword evidence="2" id="KW-1185">Reference proteome</keyword>
<sequence>MNYKNGKDVLPPSLLKELQKYINGELIYIPKQQERRAAWGELSGSRKLIQRRNEDIYRCYLKGLSLADLEQKFHLSIESLRKIVVKMRAAGVRLETAAGAPVIRHEGSGVHS</sequence>
<dbReference type="RefSeq" id="WP_101808937.1">
    <property type="nucleotide sequence ID" value="NZ_NFEZ01000004.1"/>
</dbReference>
<dbReference type="PANTHER" id="PTHR37812:SF1">
    <property type="entry name" value="MU-LIKE PROPHAGE FLUMU PROTEIN C"/>
    <property type="match status" value="1"/>
</dbReference>
<reference evidence="1 2" key="1">
    <citation type="submission" date="2017-05" db="EMBL/GenBank/DDBJ databases">
        <title>Functional genome analysis of Paenibacillus pasadenensis strain R16: insights on endophytic life style and antifungal activity.</title>
        <authorList>
            <person name="Passera A."/>
            <person name="Marcolungo L."/>
            <person name="Casati P."/>
            <person name="Brasca M."/>
            <person name="Quaglino F."/>
            <person name="Delledonne M."/>
        </authorList>
    </citation>
    <scope>NUCLEOTIDE SEQUENCE [LARGE SCALE GENOMIC DNA]</scope>
    <source>
        <strain evidence="1 2">R16</strain>
    </source>
</reference>
<evidence type="ECO:0000313" key="2">
    <source>
        <dbReference type="Proteomes" id="UP000234789"/>
    </source>
</evidence>
<comment type="caution">
    <text evidence="1">The sequence shown here is derived from an EMBL/GenBank/DDBJ whole genome shotgun (WGS) entry which is preliminary data.</text>
</comment>
<dbReference type="InterPro" id="IPR052411">
    <property type="entry name" value="c-mor_Regulatory_Protein"/>
</dbReference>
<name>A0A2N5N4W7_9BACL</name>
<accession>A0A2N5N4W7</accession>
<dbReference type="Proteomes" id="UP000234789">
    <property type="component" value="Unassembled WGS sequence"/>
</dbReference>